<dbReference type="AlphaFoldDB" id="A0A5C1QLG9"/>
<dbReference type="PRINTS" id="PR00455">
    <property type="entry name" value="HTHTETR"/>
</dbReference>
<name>A0A5C1QLG9_9SPIO</name>
<proteinExistence type="predicted"/>
<dbReference type="Gene3D" id="1.10.357.10">
    <property type="entry name" value="Tetracycline Repressor, domain 2"/>
    <property type="match status" value="1"/>
</dbReference>
<feature type="domain" description="HTH tetR-type" evidence="3">
    <location>
        <begin position="13"/>
        <end position="73"/>
    </location>
</feature>
<keyword evidence="1 2" id="KW-0238">DNA-binding</keyword>
<dbReference type="PANTHER" id="PTHR43479">
    <property type="entry name" value="ACREF/ENVCD OPERON REPRESSOR-RELATED"/>
    <property type="match status" value="1"/>
</dbReference>
<dbReference type="OrthoDB" id="362563at2"/>
<dbReference type="EMBL" id="CP036150">
    <property type="protein sequence ID" value="QEN07376.1"/>
    <property type="molecule type" value="Genomic_DNA"/>
</dbReference>
<dbReference type="InterPro" id="IPR009057">
    <property type="entry name" value="Homeodomain-like_sf"/>
</dbReference>
<feature type="DNA-binding region" description="H-T-H motif" evidence="2">
    <location>
        <begin position="36"/>
        <end position="55"/>
    </location>
</feature>
<evidence type="ECO:0000256" key="2">
    <source>
        <dbReference type="PROSITE-ProRule" id="PRU00335"/>
    </source>
</evidence>
<dbReference type="InterPro" id="IPR050624">
    <property type="entry name" value="HTH-type_Tx_Regulator"/>
</dbReference>
<dbReference type="KEGG" id="ock:EXM22_04990"/>
<dbReference type="GO" id="GO:0003677">
    <property type="term" value="F:DNA binding"/>
    <property type="evidence" value="ECO:0007669"/>
    <property type="project" value="UniProtKB-UniRule"/>
</dbReference>
<dbReference type="SUPFAM" id="SSF46689">
    <property type="entry name" value="Homeodomain-like"/>
    <property type="match status" value="1"/>
</dbReference>
<gene>
    <name evidence="4" type="ORF">EXM22_04990</name>
</gene>
<keyword evidence="5" id="KW-1185">Reference proteome</keyword>
<accession>A0A5C1QLG9</accession>
<dbReference type="Proteomes" id="UP000324209">
    <property type="component" value="Chromosome"/>
</dbReference>
<dbReference type="Pfam" id="PF00440">
    <property type="entry name" value="TetR_N"/>
    <property type="match status" value="1"/>
</dbReference>
<evidence type="ECO:0000259" key="3">
    <source>
        <dbReference type="PROSITE" id="PS50977"/>
    </source>
</evidence>
<protein>
    <submittedName>
        <fullName evidence="4">TetR/AcrR family transcriptional regulator</fullName>
    </submittedName>
</protein>
<organism evidence="4 5">
    <name type="scientific">Oceanispirochaeta crateris</name>
    <dbReference type="NCBI Taxonomy" id="2518645"/>
    <lineage>
        <taxon>Bacteria</taxon>
        <taxon>Pseudomonadati</taxon>
        <taxon>Spirochaetota</taxon>
        <taxon>Spirochaetia</taxon>
        <taxon>Spirochaetales</taxon>
        <taxon>Spirochaetaceae</taxon>
        <taxon>Oceanispirochaeta</taxon>
    </lineage>
</organism>
<dbReference type="InterPro" id="IPR001647">
    <property type="entry name" value="HTH_TetR"/>
</dbReference>
<reference evidence="4 5" key="1">
    <citation type="submission" date="2019-02" db="EMBL/GenBank/DDBJ databases">
        <title>Complete Genome Sequence and Methylome Analysis of free living Spirochaetas.</title>
        <authorList>
            <person name="Fomenkov A."/>
            <person name="Dubinina G."/>
            <person name="Leshcheva N."/>
            <person name="Mikheeva N."/>
            <person name="Grabovich M."/>
            <person name="Vincze T."/>
            <person name="Roberts R.J."/>
        </authorList>
    </citation>
    <scope>NUCLEOTIDE SEQUENCE [LARGE SCALE GENOMIC DNA]</scope>
    <source>
        <strain evidence="4 5">K2</strain>
    </source>
</reference>
<evidence type="ECO:0000256" key="1">
    <source>
        <dbReference type="ARBA" id="ARBA00023125"/>
    </source>
</evidence>
<evidence type="ECO:0000313" key="5">
    <source>
        <dbReference type="Proteomes" id="UP000324209"/>
    </source>
</evidence>
<dbReference type="PROSITE" id="PS50977">
    <property type="entry name" value="HTH_TETR_2"/>
    <property type="match status" value="1"/>
</dbReference>
<evidence type="ECO:0000313" key="4">
    <source>
        <dbReference type="EMBL" id="QEN07376.1"/>
    </source>
</evidence>
<dbReference type="PANTHER" id="PTHR43479:SF11">
    <property type="entry name" value="ACREF_ENVCD OPERON REPRESSOR-RELATED"/>
    <property type="match status" value="1"/>
</dbReference>
<sequence length="190" mass="21646">MILGRSYMQVLKESVRQRIVTSARKEFQKKSFEKASMRAIASSAGMTVGNLYRYYKNKEDLFGSIIDPLFKALMNLKKEILLVEDDKISWLLNSLQELQKEYRIEWLILSAGSAGSKYEKALDNVYALLQSTIKEVLEENNKQGNLAAPVASAILHGLRTILQTEKKNSPEVIESFLQFMMSDMIERAVS</sequence>